<reference evidence="5" key="1">
    <citation type="submission" date="2021-01" db="EMBL/GenBank/DDBJ databases">
        <authorList>
            <person name="Corre E."/>
            <person name="Pelletier E."/>
            <person name="Niang G."/>
            <person name="Scheremetjew M."/>
            <person name="Finn R."/>
            <person name="Kale V."/>
            <person name="Holt S."/>
            <person name="Cochrane G."/>
            <person name="Meng A."/>
            <person name="Brown T."/>
            <person name="Cohen L."/>
        </authorList>
    </citation>
    <scope>NUCLEOTIDE SEQUENCE</scope>
    <source>
        <strain evidence="5">GSO104</strain>
    </source>
</reference>
<dbReference type="GO" id="GO:0005634">
    <property type="term" value="C:nucleus"/>
    <property type="evidence" value="ECO:0007669"/>
    <property type="project" value="TreeGrafter"/>
</dbReference>
<feature type="region of interest" description="Disordered" evidence="2">
    <location>
        <begin position="186"/>
        <end position="207"/>
    </location>
</feature>
<evidence type="ECO:0000259" key="4">
    <source>
        <dbReference type="PROSITE" id="PS51270"/>
    </source>
</evidence>
<dbReference type="Gene3D" id="3.30.40.10">
    <property type="entry name" value="Zinc/RING finger domain, C3HC4 (zinc finger)"/>
    <property type="match status" value="1"/>
</dbReference>
<dbReference type="GO" id="GO:0006511">
    <property type="term" value="P:ubiquitin-dependent protein catabolic process"/>
    <property type="evidence" value="ECO:0007669"/>
    <property type="project" value="TreeGrafter"/>
</dbReference>
<evidence type="ECO:0000256" key="2">
    <source>
        <dbReference type="SAM" id="MobiDB-lite"/>
    </source>
</evidence>
<dbReference type="PROSITE" id="PS51270">
    <property type="entry name" value="ZF_CTCHY"/>
    <property type="match status" value="1"/>
</dbReference>
<dbReference type="SUPFAM" id="SSF57850">
    <property type="entry name" value="RING/U-box"/>
    <property type="match status" value="1"/>
</dbReference>
<dbReference type="EMBL" id="HBNS01061204">
    <property type="protein sequence ID" value="CAE4668898.1"/>
    <property type="molecule type" value="Transcribed_RNA"/>
</dbReference>
<dbReference type="PROSITE" id="PS50089">
    <property type="entry name" value="ZF_RING_2"/>
    <property type="match status" value="1"/>
</dbReference>
<feature type="domain" description="RING-type" evidence="3">
    <location>
        <begin position="53"/>
        <end position="95"/>
    </location>
</feature>
<dbReference type="Gene3D" id="2.20.28.10">
    <property type="match status" value="1"/>
</dbReference>
<dbReference type="Pfam" id="PF14599">
    <property type="entry name" value="zinc_ribbon_6"/>
    <property type="match status" value="1"/>
</dbReference>
<dbReference type="GO" id="GO:0016567">
    <property type="term" value="P:protein ubiquitination"/>
    <property type="evidence" value="ECO:0007669"/>
    <property type="project" value="TreeGrafter"/>
</dbReference>
<dbReference type="InterPro" id="IPR017921">
    <property type="entry name" value="Znf_CTCHY"/>
</dbReference>
<proteinExistence type="predicted"/>
<sequence length="207" mass="23774">MSKEERPYHCPDCGFCRVGGAENFRHCHDCGMCIDKSLFREHNCKVGKYMSNCPVCQEDLFSSRSASHEMPCGHAIHWHCFRDLAAHDSRCPVCKKTAETHERMLPTWNAMAMGIALQPVPPDLAKAVTIVCNDCEKSEENRAWHFLGVQCRHCQSFNTVVERIAMVGPQAHEFLMVADPHPLHLEAQQQQAQQQQQQTNQRRYRRI</sequence>
<evidence type="ECO:0008006" key="6">
    <source>
        <dbReference type="Google" id="ProtNLM"/>
    </source>
</evidence>
<feature type="compositionally biased region" description="Low complexity" evidence="2">
    <location>
        <begin position="187"/>
        <end position="198"/>
    </location>
</feature>
<dbReference type="GO" id="GO:0061630">
    <property type="term" value="F:ubiquitin protein ligase activity"/>
    <property type="evidence" value="ECO:0007669"/>
    <property type="project" value="TreeGrafter"/>
</dbReference>
<dbReference type="GO" id="GO:0008270">
    <property type="term" value="F:zinc ion binding"/>
    <property type="evidence" value="ECO:0007669"/>
    <property type="project" value="UniProtKB-KW"/>
</dbReference>
<evidence type="ECO:0000256" key="1">
    <source>
        <dbReference type="PROSITE-ProRule" id="PRU00175"/>
    </source>
</evidence>
<organism evidence="5">
    <name type="scientific">Ditylum brightwellii</name>
    <dbReference type="NCBI Taxonomy" id="49249"/>
    <lineage>
        <taxon>Eukaryota</taxon>
        <taxon>Sar</taxon>
        <taxon>Stramenopiles</taxon>
        <taxon>Ochrophyta</taxon>
        <taxon>Bacillariophyta</taxon>
        <taxon>Mediophyceae</taxon>
        <taxon>Lithodesmiophycidae</taxon>
        <taxon>Lithodesmiales</taxon>
        <taxon>Lithodesmiaceae</taxon>
        <taxon>Ditylum</taxon>
    </lineage>
</organism>
<dbReference type="InterPro" id="IPR013083">
    <property type="entry name" value="Znf_RING/FYVE/PHD"/>
</dbReference>
<dbReference type="SMART" id="SM00184">
    <property type="entry name" value="RING"/>
    <property type="match status" value="1"/>
</dbReference>
<feature type="domain" description="CTCHY-type" evidence="4">
    <location>
        <begin position="1"/>
        <end position="52"/>
    </location>
</feature>
<protein>
    <recommendedName>
        <fullName evidence="6">RING-type domain-containing protein</fullName>
    </recommendedName>
</protein>
<keyword evidence="1" id="KW-0862">Zinc</keyword>
<gene>
    <name evidence="5" type="ORF">DBRI00130_LOCUS44111</name>
</gene>
<keyword evidence="1" id="KW-0479">Metal-binding</keyword>
<name>A0A7S4T8A0_9STRA</name>
<dbReference type="CDD" id="cd16464">
    <property type="entry name" value="RING-H2_Pirh2-like"/>
    <property type="match status" value="1"/>
</dbReference>
<evidence type="ECO:0000259" key="3">
    <source>
        <dbReference type="PROSITE" id="PS50089"/>
    </source>
</evidence>
<dbReference type="PANTHER" id="PTHR21319">
    <property type="entry name" value="RING FINGER AND CHY ZINC FINGER DOMAIN-CONTAINING PROTEIN 1"/>
    <property type="match status" value="1"/>
</dbReference>
<evidence type="ECO:0000313" key="5">
    <source>
        <dbReference type="EMBL" id="CAE4668898.1"/>
    </source>
</evidence>
<dbReference type="Pfam" id="PF13639">
    <property type="entry name" value="zf-RING_2"/>
    <property type="match status" value="1"/>
</dbReference>
<dbReference type="SUPFAM" id="SSF161245">
    <property type="entry name" value="Zinc hairpin stack"/>
    <property type="match status" value="1"/>
</dbReference>
<dbReference type="InterPro" id="IPR001841">
    <property type="entry name" value="Znf_RING"/>
</dbReference>
<dbReference type="InterPro" id="IPR039512">
    <property type="entry name" value="RCHY1_zinc-ribbon"/>
</dbReference>
<accession>A0A7S4T8A0</accession>
<dbReference type="InterPro" id="IPR037275">
    <property type="entry name" value="Znf_CTCHY_sf"/>
</dbReference>
<dbReference type="AlphaFoldDB" id="A0A7S4T8A0"/>
<dbReference type="PANTHER" id="PTHR21319:SF53">
    <property type="entry name" value="RING FINGER AND CHY ZINC FINGER DOMAIN-CONTAINING PROTEIN 1"/>
    <property type="match status" value="1"/>
</dbReference>
<keyword evidence="1" id="KW-0863">Zinc-finger</keyword>